<organism evidence="1 2">
    <name type="scientific">Klebsiella michiganensis</name>
    <dbReference type="NCBI Taxonomy" id="1134687"/>
    <lineage>
        <taxon>Bacteria</taxon>
        <taxon>Pseudomonadati</taxon>
        <taxon>Pseudomonadota</taxon>
        <taxon>Gammaproteobacteria</taxon>
        <taxon>Enterobacterales</taxon>
        <taxon>Enterobacteriaceae</taxon>
        <taxon>Klebsiella/Raoultella group</taxon>
        <taxon>Klebsiella</taxon>
    </lineage>
</organism>
<gene>
    <name evidence="1" type="ORF">CWN49_33385</name>
</gene>
<dbReference type="AlphaFoldDB" id="A0A2J5P6W6"/>
<feature type="non-terminal residue" evidence="1">
    <location>
        <position position="1"/>
    </location>
</feature>
<evidence type="ECO:0000313" key="1">
    <source>
        <dbReference type="EMBL" id="PLO61547.1"/>
    </source>
</evidence>
<accession>A0A2J5P6W6</accession>
<name>A0A2J5P6W6_9ENTR</name>
<proteinExistence type="predicted"/>
<dbReference type="Proteomes" id="UP000234667">
    <property type="component" value="Unassembled WGS sequence"/>
</dbReference>
<dbReference type="EMBL" id="PIDR01001779">
    <property type="protein sequence ID" value="PLO61547.1"/>
    <property type="molecule type" value="Genomic_DNA"/>
</dbReference>
<evidence type="ECO:0000313" key="2">
    <source>
        <dbReference type="Proteomes" id="UP000234667"/>
    </source>
</evidence>
<protein>
    <submittedName>
        <fullName evidence="1">Uncharacterized protein</fullName>
    </submittedName>
</protein>
<sequence>GKKVRRLWLHLWTWSAKSKFPSSFTPTQLWREILGKLFQSWAHRRPFYSNTMMQAYSGCLNEAACMMMF</sequence>
<reference evidence="1 2" key="1">
    <citation type="submission" date="2017-11" db="EMBL/GenBank/DDBJ databases">
        <authorList>
            <person name="Han C.G."/>
        </authorList>
    </citation>
    <scope>NUCLEOTIDE SEQUENCE [LARGE SCALE GENOMIC DNA]</scope>
    <source>
        <strain evidence="1 2">A10</strain>
    </source>
</reference>
<reference evidence="1 2" key="2">
    <citation type="submission" date="2018-01" db="EMBL/GenBank/DDBJ databases">
        <title>Genomic study of Klebsiella pneumoniae.</title>
        <authorList>
            <person name="Yang Y."/>
            <person name="Bicalho R."/>
        </authorList>
    </citation>
    <scope>NUCLEOTIDE SEQUENCE [LARGE SCALE GENOMIC DNA]</scope>
    <source>
        <strain evidence="1 2">A10</strain>
    </source>
</reference>
<comment type="caution">
    <text evidence="1">The sequence shown here is derived from an EMBL/GenBank/DDBJ whole genome shotgun (WGS) entry which is preliminary data.</text>
</comment>